<keyword evidence="3" id="KW-0808">Transferase</keyword>
<dbReference type="Gene3D" id="3.30.565.10">
    <property type="entry name" value="Histidine kinase-like ATPase, C-terminal domain"/>
    <property type="match status" value="1"/>
</dbReference>
<dbReference type="PRINTS" id="PR00344">
    <property type="entry name" value="BCTRLSENSOR"/>
</dbReference>
<feature type="transmembrane region" description="Helical" evidence="8">
    <location>
        <begin position="34"/>
        <end position="55"/>
    </location>
</feature>
<comment type="catalytic activity">
    <reaction evidence="1">
        <text>ATP + protein L-histidine = ADP + protein N-phospho-L-histidine.</text>
        <dbReference type="EC" id="2.7.13.3"/>
    </reaction>
</comment>
<evidence type="ECO:0000256" key="3">
    <source>
        <dbReference type="ARBA" id="ARBA00022679"/>
    </source>
</evidence>
<feature type="transmembrane region" description="Helical" evidence="8">
    <location>
        <begin position="7"/>
        <end position="28"/>
    </location>
</feature>
<evidence type="ECO:0000256" key="4">
    <source>
        <dbReference type="ARBA" id="ARBA00022741"/>
    </source>
</evidence>
<keyword evidence="4" id="KW-0547">Nucleotide-binding</keyword>
<organism evidence="10 11">
    <name type="scientific">Reichenbachiella agarivorans</name>
    <dbReference type="NCBI Taxonomy" id="2979464"/>
    <lineage>
        <taxon>Bacteria</taxon>
        <taxon>Pseudomonadati</taxon>
        <taxon>Bacteroidota</taxon>
        <taxon>Cytophagia</taxon>
        <taxon>Cytophagales</taxon>
        <taxon>Reichenbachiellaceae</taxon>
        <taxon>Reichenbachiella</taxon>
    </lineage>
</organism>
<gene>
    <name evidence="10" type="ORF">N6H18_12645</name>
</gene>
<keyword evidence="8" id="KW-1133">Transmembrane helix</keyword>
<evidence type="ECO:0000256" key="7">
    <source>
        <dbReference type="ARBA" id="ARBA00023012"/>
    </source>
</evidence>
<protein>
    <recommendedName>
        <fullName evidence="2">histidine kinase</fullName>
        <ecNumber evidence="2">2.7.13.3</ecNumber>
    </recommendedName>
</protein>
<evidence type="ECO:0000256" key="5">
    <source>
        <dbReference type="ARBA" id="ARBA00022777"/>
    </source>
</evidence>
<evidence type="ECO:0000256" key="6">
    <source>
        <dbReference type="ARBA" id="ARBA00022840"/>
    </source>
</evidence>
<evidence type="ECO:0000313" key="11">
    <source>
        <dbReference type="Proteomes" id="UP001065174"/>
    </source>
</evidence>
<dbReference type="SUPFAM" id="SSF55874">
    <property type="entry name" value="ATPase domain of HSP90 chaperone/DNA topoisomerase II/histidine kinase"/>
    <property type="match status" value="1"/>
</dbReference>
<dbReference type="EC" id="2.7.13.3" evidence="2"/>
<evidence type="ECO:0000256" key="1">
    <source>
        <dbReference type="ARBA" id="ARBA00000085"/>
    </source>
</evidence>
<dbReference type="InterPro" id="IPR003594">
    <property type="entry name" value="HATPase_dom"/>
</dbReference>
<dbReference type="PANTHER" id="PTHR43065">
    <property type="entry name" value="SENSOR HISTIDINE KINASE"/>
    <property type="match status" value="1"/>
</dbReference>
<dbReference type="InterPro" id="IPR005467">
    <property type="entry name" value="His_kinase_dom"/>
</dbReference>
<dbReference type="CDD" id="cd00075">
    <property type="entry name" value="HATPase"/>
    <property type="match status" value="1"/>
</dbReference>
<dbReference type="EMBL" id="CP106679">
    <property type="protein sequence ID" value="UXP31197.1"/>
    <property type="molecule type" value="Genomic_DNA"/>
</dbReference>
<dbReference type="RefSeq" id="WP_262308638.1">
    <property type="nucleotide sequence ID" value="NZ_CP106679.1"/>
</dbReference>
<dbReference type="Gene3D" id="3.30.450.20">
    <property type="entry name" value="PAS domain"/>
    <property type="match status" value="1"/>
</dbReference>
<dbReference type="InterPro" id="IPR036890">
    <property type="entry name" value="HATPase_C_sf"/>
</dbReference>
<reference evidence="10" key="1">
    <citation type="submission" date="2022-09" db="EMBL/GenBank/DDBJ databases">
        <title>Comparative genomics and taxonomic characterization of three novel marine species of genus Reichenbachiella exhibiting antioxidant and polysaccharide degradation activities.</title>
        <authorList>
            <person name="Muhammad N."/>
            <person name="Lee Y.-J."/>
            <person name="Ko J."/>
            <person name="Kim S.-G."/>
        </authorList>
    </citation>
    <scope>NUCLEOTIDE SEQUENCE</scope>
    <source>
        <strain evidence="10">BKB1-1</strain>
    </source>
</reference>
<dbReference type="Pfam" id="PF02518">
    <property type="entry name" value="HATPase_c"/>
    <property type="match status" value="1"/>
</dbReference>
<keyword evidence="8" id="KW-0472">Membrane</keyword>
<evidence type="ECO:0000256" key="8">
    <source>
        <dbReference type="SAM" id="Phobius"/>
    </source>
</evidence>
<keyword evidence="7" id="KW-0902">Two-component regulatory system</keyword>
<dbReference type="PROSITE" id="PS50109">
    <property type="entry name" value="HIS_KIN"/>
    <property type="match status" value="1"/>
</dbReference>
<feature type="domain" description="Histidine kinase" evidence="9">
    <location>
        <begin position="230"/>
        <end position="451"/>
    </location>
</feature>
<accession>A0ABY6CL31</accession>
<dbReference type="InterPro" id="IPR004358">
    <property type="entry name" value="Sig_transdc_His_kin-like_C"/>
</dbReference>
<keyword evidence="5" id="KW-0418">Kinase</keyword>
<evidence type="ECO:0000313" key="10">
    <source>
        <dbReference type="EMBL" id="UXP31197.1"/>
    </source>
</evidence>
<proteinExistence type="predicted"/>
<keyword evidence="8" id="KW-0812">Transmembrane</keyword>
<evidence type="ECO:0000256" key="2">
    <source>
        <dbReference type="ARBA" id="ARBA00012438"/>
    </source>
</evidence>
<dbReference type="PANTHER" id="PTHR43065:SF46">
    <property type="entry name" value="C4-DICARBOXYLATE TRANSPORT SENSOR PROTEIN DCTB"/>
    <property type="match status" value="1"/>
</dbReference>
<dbReference type="GO" id="GO:0005524">
    <property type="term" value="F:ATP binding"/>
    <property type="evidence" value="ECO:0007669"/>
    <property type="project" value="UniProtKB-KW"/>
</dbReference>
<name>A0ABY6CL31_9BACT</name>
<evidence type="ECO:0000259" key="9">
    <source>
        <dbReference type="PROSITE" id="PS50109"/>
    </source>
</evidence>
<dbReference type="Proteomes" id="UP001065174">
    <property type="component" value="Chromosome"/>
</dbReference>
<keyword evidence="6 10" id="KW-0067">ATP-binding</keyword>
<sequence>MVYNRFFLKVVLRVLMMLAVMVVFSAIFLREDLLYSQLVLVIVLVFQIMELVFFINKTNYDLARFVSSILNEDFTISFNQSEKVKSFDQLYASLNQFVGRYRGIQTAKAGQFHFLTQLVDQIEFGIITFDEQQQITLMNRQAQSLLEIPAVSNWQNLHNPNTQFLKVLFTLSIGKNQLIETKIGEQQRYFSVSVTTVFIQENKYTIASFQDIKSEIQGKEIAAWHKIIRILTHEIMNSVTPMVSLTETVQMILQDDNKEDKPLESLSQENIQDVNEALLTIKERSKGILKFVNSYRKLAKSPKPVLSPVSTQQLIQGILKLMETQLKECGIKMTVVHADVILSIDHSLISQVLINLMKNAIESLGDTEKPTIEISTRQQGDCFHISISDNGMGISVDRMDKIFVPFYTTKIDGSGIGLSLSRQIMDLHGGYLEVTSIPNERTSFSLIFPNY</sequence>
<keyword evidence="11" id="KW-1185">Reference proteome</keyword>
<dbReference type="SMART" id="SM00387">
    <property type="entry name" value="HATPase_c"/>
    <property type="match status" value="1"/>
</dbReference>